<dbReference type="PANTHER" id="PTHR23416">
    <property type="entry name" value="SIALIC ACID SYNTHASE-RELATED"/>
    <property type="match status" value="1"/>
</dbReference>
<dbReference type="GO" id="GO:0008374">
    <property type="term" value="F:O-acyltransferase activity"/>
    <property type="evidence" value="ECO:0007669"/>
    <property type="project" value="TreeGrafter"/>
</dbReference>
<evidence type="ECO:0000256" key="3">
    <source>
        <dbReference type="ARBA" id="ARBA00022737"/>
    </source>
</evidence>
<dbReference type="PANTHER" id="PTHR23416:SF23">
    <property type="entry name" value="ACETYLTRANSFERASE C18B11.09C-RELATED"/>
    <property type="match status" value="1"/>
</dbReference>
<name>A0A1F6XII9_9BACT</name>
<dbReference type="CDD" id="cd04647">
    <property type="entry name" value="LbH_MAT_like"/>
    <property type="match status" value="1"/>
</dbReference>
<organism evidence="4 5">
    <name type="scientific">Candidatus Nomurabacteria bacterium RIFCSPLOWO2_01_FULL_40_18</name>
    <dbReference type="NCBI Taxonomy" id="1801773"/>
    <lineage>
        <taxon>Bacteria</taxon>
        <taxon>Candidatus Nomuraibacteriota</taxon>
    </lineage>
</organism>
<evidence type="ECO:0000256" key="2">
    <source>
        <dbReference type="ARBA" id="ARBA00022679"/>
    </source>
</evidence>
<dbReference type="Proteomes" id="UP000176629">
    <property type="component" value="Unassembled WGS sequence"/>
</dbReference>
<evidence type="ECO:0000313" key="5">
    <source>
        <dbReference type="Proteomes" id="UP000176629"/>
    </source>
</evidence>
<evidence type="ECO:0000256" key="1">
    <source>
        <dbReference type="ARBA" id="ARBA00007274"/>
    </source>
</evidence>
<dbReference type="PROSITE" id="PS00101">
    <property type="entry name" value="HEXAPEP_TRANSFERASES"/>
    <property type="match status" value="1"/>
</dbReference>
<keyword evidence="2 4" id="KW-0808">Transferase</keyword>
<dbReference type="GO" id="GO:0005829">
    <property type="term" value="C:cytosol"/>
    <property type="evidence" value="ECO:0007669"/>
    <property type="project" value="TreeGrafter"/>
</dbReference>
<protein>
    <submittedName>
        <fullName evidence="4">Acetyltransferase</fullName>
    </submittedName>
</protein>
<dbReference type="SUPFAM" id="SSF51161">
    <property type="entry name" value="Trimeric LpxA-like enzymes"/>
    <property type="match status" value="1"/>
</dbReference>
<dbReference type="InterPro" id="IPR011004">
    <property type="entry name" value="Trimer_LpxA-like_sf"/>
</dbReference>
<proteinExistence type="inferred from homology"/>
<dbReference type="InterPro" id="IPR051159">
    <property type="entry name" value="Hexapeptide_acetyltransf"/>
</dbReference>
<keyword evidence="3" id="KW-0677">Repeat</keyword>
<gene>
    <name evidence="4" type="ORF">A3A03_03020</name>
</gene>
<dbReference type="EMBL" id="MFUX01000034">
    <property type="protein sequence ID" value="OGI93977.1"/>
    <property type="molecule type" value="Genomic_DNA"/>
</dbReference>
<comment type="caution">
    <text evidence="4">The sequence shown here is derived from an EMBL/GenBank/DDBJ whole genome shotgun (WGS) entry which is preliminary data.</text>
</comment>
<dbReference type="STRING" id="1801773.A3A03_03020"/>
<evidence type="ECO:0000313" key="4">
    <source>
        <dbReference type="EMBL" id="OGI93977.1"/>
    </source>
</evidence>
<dbReference type="InterPro" id="IPR018357">
    <property type="entry name" value="Hexapep_transf_CS"/>
</dbReference>
<dbReference type="InterPro" id="IPR001451">
    <property type="entry name" value="Hexapep"/>
</dbReference>
<dbReference type="Pfam" id="PF00132">
    <property type="entry name" value="Hexapep"/>
    <property type="match status" value="1"/>
</dbReference>
<comment type="similarity">
    <text evidence="1">Belongs to the transferase hexapeptide repeat family.</text>
</comment>
<dbReference type="Gene3D" id="2.160.10.10">
    <property type="entry name" value="Hexapeptide repeat proteins"/>
    <property type="match status" value="1"/>
</dbReference>
<accession>A0A1F6XII9</accession>
<reference evidence="4 5" key="1">
    <citation type="journal article" date="2016" name="Nat. Commun.">
        <title>Thousands of microbial genomes shed light on interconnected biogeochemical processes in an aquifer system.</title>
        <authorList>
            <person name="Anantharaman K."/>
            <person name="Brown C.T."/>
            <person name="Hug L.A."/>
            <person name="Sharon I."/>
            <person name="Castelle C.J."/>
            <person name="Probst A.J."/>
            <person name="Thomas B.C."/>
            <person name="Singh A."/>
            <person name="Wilkins M.J."/>
            <person name="Karaoz U."/>
            <person name="Brodie E.L."/>
            <person name="Williams K.H."/>
            <person name="Hubbard S.S."/>
            <person name="Banfield J.F."/>
        </authorList>
    </citation>
    <scope>NUCLEOTIDE SEQUENCE [LARGE SCALE GENOMIC DNA]</scope>
</reference>
<sequence>MKDRFENWSRPDIKDGELTKWHWKVIGVDGFELGDKTDIGAFTLINAKYGVDIEDEVQIGAHCAIYSESTIDNKRGKVTLKKNCKIGAHSVILPGVTVGENAVVGAMSLIKSDIPANTVAFGIPAKVQHNTHI</sequence>
<dbReference type="AlphaFoldDB" id="A0A1F6XII9"/>